<dbReference type="RefSeq" id="WP_183783376.1">
    <property type="nucleotide sequence ID" value="NZ_JACIBS010000001.1"/>
</dbReference>
<evidence type="ECO:0000313" key="2">
    <source>
        <dbReference type="Proteomes" id="UP000564573"/>
    </source>
</evidence>
<reference evidence="1 2" key="1">
    <citation type="submission" date="2020-08" db="EMBL/GenBank/DDBJ databases">
        <title>Sequencing the genomes of 1000 actinobacteria strains.</title>
        <authorList>
            <person name="Klenk H.-P."/>
        </authorList>
    </citation>
    <scope>NUCLEOTIDE SEQUENCE [LARGE SCALE GENOMIC DNA]</scope>
    <source>
        <strain evidence="1 2">DSM 45267</strain>
    </source>
</reference>
<gene>
    <name evidence="1" type="ORF">FB384_002839</name>
</gene>
<dbReference type="EMBL" id="JACIBS010000001">
    <property type="protein sequence ID" value="MBB3663935.1"/>
    <property type="molecule type" value="Genomic_DNA"/>
</dbReference>
<dbReference type="Gene3D" id="3.10.129.10">
    <property type="entry name" value="Hotdog Thioesterase"/>
    <property type="match status" value="1"/>
</dbReference>
<protein>
    <submittedName>
        <fullName evidence="1">Acyl-coenzyme A thioesterase PaaI-like protein</fullName>
    </submittedName>
</protein>
<dbReference type="Pfam" id="PF14539">
    <property type="entry name" value="DUF4442"/>
    <property type="match status" value="1"/>
</dbReference>
<evidence type="ECO:0000313" key="1">
    <source>
        <dbReference type="EMBL" id="MBB3663935.1"/>
    </source>
</evidence>
<organism evidence="1 2">
    <name type="scientific">Prauserella sediminis</name>
    <dbReference type="NCBI Taxonomy" id="577680"/>
    <lineage>
        <taxon>Bacteria</taxon>
        <taxon>Bacillati</taxon>
        <taxon>Actinomycetota</taxon>
        <taxon>Actinomycetes</taxon>
        <taxon>Pseudonocardiales</taxon>
        <taxon>Pseudonocardiaceae</taxon>
        <taxon>Prauserella</taxon>
        <taxon>Prauserella salsuginis group</taxon>
    </lineage>
</organism>
<dbReference type="InterPro" id="IPR027961">
    <property type="entry name" value="DUF4442"/>
</dbReference>
<proteinExistence type="predicted"/>
<keyword evidence="2" id="KW-1185">Reference proteome</keyword>
<dbReference type="AlphaFoldDB" id="A0A839XVX6"/>
<dbReference type="InterPro" id="IPR029069">
    <property type="entry name" value="HotDog_dom_sf"/>
</dbReference>
<sequence>MTSQDVASPAINPTYAMWRKLSGSAIGKGVFSAALCLRVPYFGSVLPRVRDMRPGRCEVAAPKWWGVHNHLGTFHAIAACNLAEIAMGMLAEATVPATHRWIPKGMSVSYVAKAGTSLTAVAELPELPQLPESGDEGVEVLVPVAVRDRSGRTVVTADITIWVTARK</sequence>
<dbReference type="CDD" id="cd03443">
    <property type="entry name" value="PaaI_thioesterase"/>
    <property type="match status" value="1"/>
</dbReference>
<name>A0A839XVX6_9PSEU</name>
<accession>A0A839XVX6</accession>
<dbReference type="Proteomes" id="UP000564573">
    <property type="component" value="Unassembled WGS sequence"/>
</dbReference>
<dbReference type="SUPFAM" id="SSF54637">
    <property type="entry name" value="Thioesterase/thiol ester dehydrase-isomerase"/>
    <property type="match status" value="1"/>
</dbReference>
<comment type="caution">
    <text evidence="1">The sequence shown here is derived from an EMBL/GenBank/DDBJ whole genome shotgun (WGS) entry which is preliminary data.</text>
</comment>